<sequence length="45" mass="4934">MTTSTFSHVGTDRAPSSALQAAREFLAAWFRATPVYIVYSALNAR</sequence>
<comment type="caution">
    <text evidence="1">The sequence shown here is derived from an EMBL/GenBank/DDBJ whole genome shotgun (WGS) entry which is preliminary data.</text>
</comment>
<organism evidence="1 2">
    <name type="scientific">Azospirillum isscasi</name>
    <dbReference type="NCBI Taxonomy" id="3053926"/>
    <lineage>
        <taxon>Bacteria</taxon>
        <taxon>Pseudomonadati</taxon>
        <taxon>Pseudomonadota</taxon>
        <taxon>Alphaproteobacteria</taxon>
        <taxon>Rhodospirillales</taxon>
        <taxon>Azospirillaceae</taxon>
        <taxon>Azospirillum</taxon>
    </lineage>
</organism>
<proteinExistence type="predicted"/>
<name>A0ABU0WG98_9PROT</name>
<accession>A0ABU0WG98</accession>
<evidence type="ECO:0000313" key="1">
    <source>
        <dbReference type="EMBL" id="MDQ2103227.1"/>
    </source>
</evidence>
<protein>
    <submittedName>
        <fullName evidence="1">Uncharacterized protein</fullName>
    </submittedName>
</protein>
<dbReference type="EMBL" id="JAUJFI010000041">
    <property type="protein sequence ID" value="MDQ2103227.1"/>
    <property type="molecule type" value="Genomic_DNA"/>
</dbReference>
<dbReference type="Proteomes" id="UP001227317">
    <property type="component" value="Unassembled WGS sequence"/>
</dbReference>
<keyword evidence="2" id="KW-1185">Reference proteome</keyword>
<evidence type="ECO:0000313" key="2">
    <source>
        <dbReference type="Proteomes" id="UP001227317"/>
    </source>
</evidence>
<dbReference type="RefSeq" id="WP_306706010.1">
    <property type="nucleotide sequence ID" value="NZ_JAUJFI010000041.1"/>
</dbReference>
<gene>
    <name evidence="1" type="ORF">QSG27_11035</name>
</gene>
<reference evidence="1 2" key="1">
    <citation type="submission" date="2023-06" db="EMBL/GenBank/DDBJ databases">
        <title>Azospirillum isscasensis sp.nov, a bacterium isolated from rhizosphere soil of rice.</title>
        <authorList>
            <person name="Wang H."/>
        </authorList>
    </citation>
    <scope>NUCLEOTIDE SEQUENCE [LARGE SCALE GENOMIC DNA]</scope>
    <source>
        <strain evidence="1 2">C340-1</strain>
    </source>
</reference>